<comment type="similarity">
    <text evidence="3">Belongs to the CNOT11 family.</text>
</comment>
<dbReference type="PANTHER" id="PTHR15975:SF0">
    <property type="entry name" value="CCR4-NOT TRANSCRIPTION COMPLEX SUBUNIT 11"/>
    <property type="match status" value="1"/>
</dbReference>
<evidence type="ECO:0000256" key="1">
    <source>
        <dbReference type="ARBA" id="ARBA00004123"/>
    </source>
</evidence>
<dbReference type="Proteomes" id="UP000639772">
    <property type="component" value="Unassembled WGS sequence"/>
</dbReference>
<feature type="region of interest" description="Disordered" evidence="10">
    <location>
        <begin position="1"/>
        <end position="26"/>
    </location>
</feature>
<dbReference type="GO" id="GO:0005737">
    <property type="term" value="C:cytoplasm"/>
    <property type="evidence" value="ECO:0007669"/>
    <property type="project" value="UniProtKB-SubCell"/>
</dbReference>
<keyword evidence="8" id="KW-0804">Transcription</keyword>
<organism evidence="11 12">
    <name type="scientific">Vanilla planifolia</name>
    <name type="common">Vanilla</name>
    <dbReference type="NCBI Taxonomy" id="51239"/>
    <lineage>
        <taxon>Eukaryota</taxon>
        <taxon>Viridiplantae</taxon>
        <taxon>Streptophyta</taxon>
        <taxon>Embryophyta</taxon>
        <taxon>Tracheophyta</taxon>
        <taxon>Spermatophyta</taxon>
        <taxon>Magnoliopsida</taxon>
        <taxon>Liliopsida</taxon>
        <taxon>Asparagales</taxon>
        <taxon>Orchidaceae</taxon>
        <taxon>Vanilloideae</taxon>
        <taxon>Vanilleae</taxon>
        <taxon>Vanilla</taxon>
    </lineage>
</organism>
<evidence type="ECO:0000313" key="11">
    <source>
        <dbReference type="EMBL" id="KAG0494334.1"/>
    </source>
</evidence>
<accession>A0A835VB90</accession>
<evidence type="ECO:0000256" key="4">
    <source>
        <dbReference type="ARBA" id="ARBA00014872"/>
    </source>
</evidence>
<proteinExistence type="inferred from homology"/>
<sequence>MAKETDIHGGTREAVKERNGEPHPCTREVRPLASAARIGAVSPKNFPTKMFRVDALDIWQAFSGVEESKALFALLSSETRPIEDIFSEFRSRFPREVHFRIGCSIAMLLEDKMLKCGQRLVAFGILHQIYSSQPPSSNPFISLLLEAACDDTSEKVELAFIQQMLGSTIPGINKEQVLKESALDFIEGFDSSSCTLLQREELQQQHSNMVQSESYQSLFSNAAVRNAIPDPDIPPGCDSNSSEMYPPATGAKPRIGCGDKDAAITGLLQKLSLEGLDPQWIRPEPPRLPLLDGELVWLNPDSSHELLWDYGMCADTSRGAAVRDLIAKALKGPLPPSQQEQVLVELNNDPKLVYHCGLTPRKLPELVEHNPLIAVECLIKLMNSPEISEYFTILVNMDLSLHSMEVVNRLTTAVELPTEFVHMYITNCISSCENIKDKYMQNRLVRLVCVFLQSLIRNKIINVQDLFIEVQAFCIEFSRIREAASLFRLLKNLENPQEHVKC</sequence>
<keyword evidence="5" id="KW-0963">Cytoplasm</keyword>
<evidence type="ECO:0000256" key="7">
    <source>
        <dbReference type="ARBA" id="ARBA00023158"/>
    </source>
</evidence>
<dbReference type="OrthoDB" id="10265389at2759"/>
<dbReference type="Pfam" id="PF10155">
    <property type="entry name" value="CNOT11"/>
    <property type="match status" value="1"/>
</dbReference>
<keyword evidence="6" id="KW-0805">Transcription regulation</keyword>
<comment type="subcellular location">
    <subcellularLocation>
        <location evidence="2">Cytoplasm</location>
    </subcellularLocation>
    <subcellularLocation>
        <location evidence="1">Nucleus</location>
    </subcellularLocation>
</comment>
<name>A0A835VB90_VANPL</name>
<protein>
    <recommendedName>
        <fullName evidence="4">CCR4-NOT transcription complex subunit 11</fullName>
    </recommendedName>
</protein>
<gene>
    <name evidence="11" type="ORF">HPP92_005328</name>
</gene>
<dbReference type="GO" id="GO:0005634">
    <property type="term" value="C:nucleus"/>
    <property type="evidence" value="ECO:0007669"/>
    <property type="project" value="UniProtKB-SubCell"/>
</dbReference>
<evidence type="ECO:0000256" key="3">
    <source>
        <dbReference type="ARBA" id="ARBA00008030"/>
    </source>
</evidence>
<evidence type="ECO:0000256" key="8">
    <source>
        <dbReference type="ARBA" id="ARBA00023163"/>
    </source>
</evidence>
<evidence type="ECO:0000256" key="9">
    <source>
        <dbReference type="ARBA" id="ARBA00023242"/>
    </source>
</evidence>
<reference evidence="11 12" key="1">
    <citation type="journal article" date="2020" name="Nat. Food">
        <title>A phased Vanilla planifolia genome enables genetic improvement of flavour and production.</title>
        <authorList>
            <person name="Hasing T."/>
            <person name="Tang H."/>
            <person name="Brym M."/>
            <person name="Khazi F."/>
            <person name="Huang T."/>
            <person name="Chambers A.H."/>
        </authorList>
    </citation>
    <scope>NUCLEOTIDE SEQUENCE [LARGE SCALE GENOMIC DNA]</scope>
    <source>
        <tissue evidence="11">Leaf</tissue>
    </source>
</reference>
<evidence type="ECO:0000256" key="5">
    <source>
        <dbReference type="ARBA" id="ARBA00022490"/>
    </source>
</evidence>
<evidence type="ECO:0000256" key="10">
    <source>
        <dbReference type="SAM" id="MobiDB-lite"/>
    </source>
</evidence>
<dbReference type="InterPro" id="IPR019312">
    <property type="entry name" value="CNOT11"/>
</dbReference>
<evidence type="ECO:0000313" key="12">
    <source>
        <dbReference type="Proteomes" id="UP000639772"/>
    </source>
</evidence>
<evidence type="ECO:0000256" key="2">
    <source>
        <dbReference type="ARBA" id="ARBA00004496"/>
    </source>
</evidence>
<dbReference type="EMBL" id="JADCNM010000002">
    <property type="protein sequence ID" value="KAG0494334.1"/>
    <property type="molecule type" value="Genomic_DNA"/>
</dbReference>
<dbReference type="PANTHER" id="PTHR15975">
    <property type="entry name" value="CCR4-NOT TRANSCRIPTION COMPLEX SUBUNIT 11"/>
    <property type="match status" value="1"/>
</dbReference>
<keyword evidence="9" id="KW-0539">Nucleus</keyword>
<dbReference type="GO" id="GO:0030014">
    <property type="term" value="C:CCR4-NOT complex"/>
    <property type="evidence" value="ECO:0007669"/>
    <property type="project" value="InterPro"/>
</dbReference>
<evidence type="ECO:0000256" key="6">
    <source>
        <dbReference type="ARBA" id="ARBA00023015"/>
    </source>
</evidence>
<keyword evidence="7" id="KW-0943">RNA-mediated gene silencing</keyword>
<comment type="caution">
    <text evidence="11">The sequence shown here is derived from an EMBL/GenBank/DDBJ whole genome shotgun (WGS) entry which is preliminary data.</text>
</comment>
<dbReference type="GO" id="GO:0031047">
    <property type="term" value="P:regulatory ncRNA-mediated gene silencing"/>
    <property type="evidence" value="ECO:0007669"/>
    <property type="project" value="UniProtKB-KW"/>
</dbReference>
<dbReference type="AlphaFoldDB" id="A0A835VB90"/>